<comment type="caution">
    <text evidence="1">The sequence shown here is derived from an EMBL/GenBank/DDBJ whole genome shotgun (WGS) entry which is preliminary data.</text>
</comment>
<proteinExistence type="predicted"/>
<evidence type="ECO:0000313" key="1">
    <source>
        <dbReference type="EMBL" id="MPC14273.1"/>
    </source>
</evidence>
<evidence type="ECO:0000313" key="2">
    <source>
        <dbReference type="Proteomes" id="UP000324222"/>
    </source>
</evidence>
<protein>
    <submittedName>
        <fullName evidence="1">Uncharacterized protein</fullName>
    </submittedName>
</protein>
<name>A0A5B7D3F2_PORTR</name>
<sequence length="63" mass="6751">MNDAVSVAHSGGLRVRGPVHLCTPSRPLYFTGRYHKSAVSPPTTHGGHVGAHWCLHAAQPLKK</sequence>
<accession>A0A5B7D3F2</accession>
<dbReference type="AlphaFoldDB" id="A0A5B7D3F2"/>
<dbReference type="EMBL" id="VSRR010000340">
    <property type="protein sequence ID" value="MPC14273.1"/>
    <property type="molecule type" value="Genomic_DNA"/>
</dbReference>
<organism evidence="1 2">
    <name type="scientific">Portunus trituberculatus</name>
    <name type="common">Swimming crab</name>
    <name type="synonym">Neptunus trituberculatus</name>
    <dbReference type="NCBI Taxonomy" id="210409"/>
    <lineage>
        <taxon>Eukaryota</taxon>
        <taxon>Metazoa</taxon>
        <taxon>Ecdysozoa</taxon>
        <taxon>Arthropoda</taxon>
        <taxon>Crustacea</taxon>
        <taxon>Multicrustacea</taxon>
        <taxon>Malacostraca</taxon>
        <taxon>Eumalacostraca</taxon>
        <taxon>Eucarida</taxon>
        <taxon>Decapoda</taxon>
        <taxon>Pleocyemata</taxon>
        <taxon>Brachyura</taxon>
        <taxon>Eubrachyura</taxon>
        <taxon>Portunoidea</taxon>
        <taxon>Portunidae</taxon>
        <taxon>Portuninae</taxon>
        <taxon>Portunus</taxon>
    </lineage>
</organism>
<gene>
    <name evidence="1" type="ORF">E2C01_007036</name>
</gene>
<keyword evidence="2" id="KW-1185">Reference proteome</keyword>
<reference evidence="1 2" key="1">
    <citation type="submission" date="2019-05" db="EMBL/GenBank/DDBJ databases">
        <title>Another draft genome of Portunus trituberculatus and its Hox gene families provides insights of decapod evolution.</title>
        <authorList>
            <person name="Jeong J.-H."/>
            <person name="Song I."/>
            <person name="Kim S."/>
            <person name="Choi T."/>
            <person name="Kim D."/>
            <person name="Ryu S."/>
            <person name="Kim W."/>
        </authorList>
    </citation>
    <scope>NUCLEOTIDE SEQUENCE [LARGE SCALE GENOMIC DNA]</scope>
    <source>
        <tissue evidence="1">Muscle</tissue>
    </source>
</reference>
<dbReference type="Proteomes" id="UP000324222">
    <property type="component" value="Unassembled WGS sequence"/>
</dbReference>